<keyword evidence="2" id="KW-1185">Reference proteome</keyword>
<organism evidence="1 2">
    <name type="scientific">Paenibacillus segetis</name>
    <dbReference type="NCBI Taxonomy" id="1325360"/>
    <lineage>
        <taxon>Bacteria</taxon>
        <taxon>Bacillati</taxon>
        <taxon>Bacillota</taxon>
        <taxon>Bacilli</taxon>
        <taxon>Bacillales</taxon>
        <taxon>Paenibacillaceae</taxon>
        <taxon>Paenibacillus</taxon>
    </lineage>
</organism>
<sequence>MLFFAIGVLIVLVIGICFFGERAMRTSYEDKVNHALSTSKVVQDIVTEEDIADLPAPVQKYLHYVGVVGKPKAHNLHMKIEGEMKRGLDKPWMKVVVDQHNFYDEFTRLFYIKGKMFGIPLTGIDSYIEGKGRMLIKLASVIKVADETGEQMNQAELVTLLNDISLLSPSALVDKRITWKTVDEQSVECSIEDKGMKVSAILYFNAEGALINFVTEDRYYTTPNGEFIKTKWSTPVKDYKTVNGVTFPTYGEGVWHLESGEFIYAKFHMKNVEYNVVK</sequence>
<reference evidence="2" key="1">
    <citation type="journal article" date="2019" name="Int. J. Syst. Evol. Microbiol.">
        <title>The Global Catalogue of Microorganisms (GCM) 10K type strain sequencing project: providing services to taxonomists for standard genome sequencing and annotation.</title>
        <authorList>
            <consortium name="The Broad Institute Genomics Platform"/>
            <consortium name="The Broad Institute Genome Sequencing Center for Infectious Disease"/>
            <person name="Wu L."/>
            <person name="Ma J."/>
        </authorList>
    </citation>
    <scope>NUCLEOTIDE SEQUENCE [LARGE SCALE GENOMIC DNA]</scope>
    <source>
        <strain evidence="2">CGMCC 1.12769</strain>
    </source>
</reference>
<evidence type="ECO:0000313" key="2">
    <source>
        <dbReference type="Proteomes" id="UP000659344"/>
    </source>
</evidence>
<comment type="caution">
    <text evidence="1">The sequence shown here is derived from an EMBL/GenBank/DDBJ whole genome shotgun (WGS) entry which is preliminary data.</text>
</comment>
<evidence type="ECO:0000313" key="1">
    <source>
        <dbReference type="EMBL" id="GGH37013.1"/>
    </source>
</evidence>
<proteinExistence type="predicted"/>
<gene>
    <name evidence="1" type="ORF">GCM10008013_44240</name>
</gene>
<protein>
    <submittedName>
        <fullName evidence="1">Uncharacterized protein</fullName>
    </submittedName>
</protein>
<dbReference type="EMBL" id="BMFT01000004">
    <property type="protein sequence ID" value="GGH37013.1"/>
    <property type="molecule type" value="Genomic_DNA"/>
</dbReference>
<dbReference type="InterPro" id="IPR046674">
    <property type="entry name" value="DUF6544"/>
</dbReference>
<dbReference type="Pfam" id="PF20181">
    <property type="entry name" value="DUF6544"/>
    <property type="match status" value="1"/>
</dbReference>
<accession>A0ABQ1YSP1</accession>
<name>A0ABQ1YSP1_9BACL</name>
<dbReference type="Proteomes" id="UP000659344">
    <property type="component" value="Unassembled WGS sequence"/>
</dbReference>